<protein>
    <submittedName>
        <fullName evidence="2">Aminoglycoside phosphotransferase</fullName>
    </submittedName>
</protein>
<dbReference type="EMBL" id="BMJQ01000005">
    <property type="protein sequence ID" value="GGF15293.1"/>
    <property type="molecule type" value="Genomic_DNA"/>
</dbReference>
<dbReference type="PANTHER" id="PTHR47829:SF1">
    <property type="entry name" value="HAD FAMILY PHOSPHATASE"/>
    <property type="match status" value="1"/>
</dbReference>
<dbReference type="Gene3D" id="3.30.200.20">
    <property type="entry name" value="Phosphorylase Kinase, domain 1"/>
    <property type="match status" value="1"/>
</dbReference>
<sequence length="339" mass="37532">MSANGFSTDDLERHLIRTLPSFRGPAALERISGGQSNPTFFIESPSHRLVLRKQPAGQVLQSAHAVDREHRIQSVLRDTAVPVPGMVHFCADASVIGTPFYVMERMDGRVFPDCALSSAPAGERAAMYRSAAEMLARLHAIDWRAAGLEGYGRPDGYFERQVARWTKQWQQSRTRDLPEVEQLICWLPQHFPAPGPATIVHGDFRIGNLMFHPHEPRVVAVLDWELSTIGDPMADLAHFAITWETRPEEYGGLMGEDLAAQGLPTQADFLAWYADAAGAAERLTHFHSVFALFRFAVIFEGIAARARHGNATSAEAEEVGRLSVNFARRALDLIARGVP</sequence>
<gene>
    <name evidence="2" type="ORF">GCM10011611_21340</name>
</gene>
<dbReference type="PANTHER" id="PTHR47829">
    <property type="entry name" value="HYDROLASE, PUTATIVE (AFU_ORTHOLOGUE AFUA_1G12880)-RELATED"/>
    <property type="match status" value="1"/>
</dbReference>
<dbReference type="InterPro" id="IPR002575">
    <property type="entry name" value="Aminoglycoside_PTrfase"/>
</dbReference>
<dbReference type="RefSeq" id="WP_229743643.1">
    <property type="nucleotide sequence ID" value="NZ_BMJQ01000005.1"/>
</dbReference>
<reference evidence="2" key="1">
    <citation type="journal article" date="2014" name="Int. J. Syst. Evol. Microbiol.">
        <title>Complete genome sequence of Corynebacterium casei LMG S-19264T (=DSM 44701T), isolated from a smear-ripened cheese.</title>
        <authorList>
            <consortium name="US DOE Joint Genome Institute (JGI-PGF)"/>
            <person name="Walter F."/>
            <person name="Albersmeier A."/>
            <person name="Kalinowski J."/>
            <person name="Ruckert C."/>
        </authorList>
    </citation>
    <scope>NUCLEOTIDE SEQUENCE</scope>
    <source>
        <strain evidence="2">CGMCC 1.15725</strain>
    </source>
</reference>
<organism evidence="2 3">
    <name type="scientific">Aliidongia dinghuensis</name>
    <dbReference type="NCBI Taxonomy" id="1867774"/>
    <lineage>
        <taxon>Bacteria</taxon>
        <taxon>Pseudomonadati</taxon>
        <taxon>Pseudomonadota</taxon>
        <taxon>Alphaproteobacteria</taxon>
        <taxon>Rhodospirillales</taxon>
        <taxon>Dongiaceae</taxon>
        <taxon>Aliidongia</taxon>
    </lineage>
</organism>
<evidence type="ECO:0000313" key="3">
    <source>
        <dbReference type="Proteomes" id="UP000646365"/>
    </source>
</evidence>
<dbReference type="Gene3D" id="3.90.1200.10">
    <property type="match status" value="1"/>
</dbReference>
<accession>A0A8J2YTC9</accession>
<dbReference type="InterPro" id="IPR011009">
    <property type="entry name" value="Kinase-like_dom_sf"/>
</dbReference>
<reference evidence="2" key="2">
    <citation type="submission" date="2020-09" db="EMBL/GenBank/DDBJ databases">
        <authorList>
            <person name="Sun Q."/>
            <person name="Zhou Y."/>
        </authorList>
    </citation>
    <scope>NUCLEOTIDE SEQUENCE</scope>
    <source>
        <strain evidence="2">CGMCC 1.15725</strain>
    </source>
</reference>
<dbReference type="SUPFAM" id="SSF56112">
    <property type="entry name" value="Protein kinase-like (PK-like)"/>
    <property type="match status" value="1"/>
</dbReference>
<proteinExistence type="predicted"/>
<dbReference type="InterPro" id="IPR041726">
    <property type="entry name" value="ACAD10_11_N"/>
</dbReference>
<feature type="domain" description="Aminoglycoside phosphotransferase" evidence="1">
    <location>
        <begin position="28"/>
        <end position="248"/>
    </location>
</feature>
<dbReference type="InterPro" id="IPR052898">
    <property type="entry name" value="ACAD10-like"/>
</dbReference>
<name>A0A8J2YTC9_9PROT</name>
<dbReference type="Proteomes" id="UP000646365">
    <property type="component" value="Unassembled WGS sequence"/>
</dbReference>
<dbReference type="CDD" id="cd05154">
    <property type="entry name" value="ACAD10_11_N-like"/>
    <property type="match status" value="1"/>
</dbReference>
<dbReference type="Pfam" id="PF01636">
    <property type="entry name" value="APH"/>
    <property type="match status" value="1"/>
</dbReference>
<keyword evidence="3" id="KW-1185">Reference proteome</keyword>
<comment type="caution">
    <text evidence="2">The sequence shown here is derived from an EMBL/GenBank/DDBJ whole genome shotgun (WGS) entry which is preliminary data.</text>
</comment>
<evidence type="ECO:0000313" key="2">
    <source>
        <dbReference type="EMBL" id="GGF15293.1"/>
    </source>
</evidence>
<evidence type="ECO:0000259" key="1">
    <source>
        <dbReference type="Pfam" id="PF01636"/>
    </source>
</evidence>
<dbReference type="AlphaFoldDB" id="A0A8J2YTC9"/>